<dbReference type="AlphaFoldDB" id="A8H4E7"/>
<organism evidence="2 3">
    <name type="scientific">Shewanella pealeana (strain ATCC 700345 / ANG-SQ1)</name>
    <dbReference type="NCBI Taxonomy" id="398579"/>
    <lineage>
        <taxon>Bacteria</taxon>
        <taxon>Pseudomonadati</taxon>
        <taxon>Pseudomonadota</taxon>
        <taxon>Gammaproteobacteria</taxon>
        <taxon>Alteromonadales</taxon>
        <taxon>Shewanellaceae</taxon>
        <taxon>Shewanella</taxon>
    </lineage>
</organism>
<dbReference type="PRINTS" id="PR00081">
    <property type="entry name" value="GDHRDH"/>
</dbReference>
<dbReference type="STRING" id="398579.Spea_2114"/>
<dbReference type="Proteomes" id="UP000002608">
    <property type="component" value="Chromosome"/>
</dbReference>
<dbReference type="KEGG" id="spl:Spea_2114"/>
<protein>
    <submittedName>
        <fullName evidence="2">3 alpha-hydroxysteroid dehydrogenase/carbonyl reductase</fullName>
    </submittedName>
</protein>
<dbReference type="SUPFAM" id="SSF51735">
    <property type="entry name" value="NAD(P)-binding Rossmann-fold domains"/>
    <property type="match status" value="1"/>
</dbReference>
<dbReference type="InterPro" id="IPR036291">
    <property type="entry name" value="NAD(P)-bd_dom_sf"/>
</dbReference>
<dbReference type="PANTHER" id="PTHR42760">
    <property type="entry name" value="SHORT-CHAIN DEHYDROGENASES/REDUCTASES FAMILY MEMBER"/>
    <property type="match status" value="1"/>
</dbReference>
<dbReference type="Pfam" id="PF00106">
    <property type="entry name" value="adh_short"/>
    <property type="match status" value="1"/>
</dbReference>
<dbReference type="HOGENOM" id="CLU_010194_20_0_6"/>
<dbReference type="EMBL" id="CP000851">
    <property type="protein sequence ID" value="ABV87434.1"/>
    <property type="molecule type" value="Genomic_DNA"/>
</dbReference>
<dbReference type="eggNOG" id="COG1028">
    <property type="taxonomic scope" value="Bacteria"/>
</dbReference>
<proteinExistence type="inferred from homology"/>
<evidence type="ECO:0000256" key="1">
    <source>
        <dbReference type="ARBA" id="ARBA00006484"/>
    </source>
</evidence>
<evidence type="ECO:0000313" key="2">
    <source>
        <dbReference type="EMBL" id="ABV87434.1"/>
    </source>
</evidence>
<accession>A8H4E7</accession>
<dbReference type="Gene3D" id="3.40.50.720">
    <property type="entry name" value="NAD(P)-binding Rossmann-like Domain"/>
    <property type="match status" value="1"/>
</dbReference>
<gene>
    <name evidence="2" type="ordered locus">Spea_2114</name>
</gene>
<name>A8H4E7_SHEPA</name>
<reference evidence="2 3" key="1">
    <citation type="submission" date="2007-10" db="EMBL/GenBank/DDBJ databases">
        <title>Complete sequence of Shewanella pealeana ATCC 700345.</title>
        <authorList>
            <consortium name="US DOE Joint Genome Institute"/>
            <person name="Copeland A."/>
            <person name="Lucas S."/>
            <person name="Lapidus A."/>
            <person name="Barry K."/>
            <person name="Glavina del Rio T."/>
            <person name="Dalin E."/>
            <person name="Tice H."/>
            <person name="Pitluck S."/>
            <person name="Chertkov O."/>
            <person name="Brettin T."/>
            <person name="Bruce D."/>
            <person name="Detter J.C."/>
            <person name="Han C."/>
            <person name="Schmutz J."/>
            <person name="Larimer F."/>
            <person name="Land M."/>
            <person name="Hauser L."/>
            <person name="Kyrpides N."/>
            <person name="Kim E."/>
            <person name="Zhao J.-S.Z."/>
            <person name="Manno D."/>
            <person name="Hawari J."/>
            <person name="Richardson P."/>
        </authorList>
    </citation>
    <scope>NUCLEOTIDE SEQUENCE [LARGE SCALE GENOMIC DNA]</scope>
    <source>
        <strain evidence="3">ATCC 700345 / ANG-SQ1</strain>
    </source>
</reference>
<dbReference type="InterPro" id="IPR002347">
    <property type="entry name" value="SDR_fam"/>
</dbReference>
<sequence>MPITAVTGSSSGIGAAVCAQLEKAGHTIIGIDRIADDKFTRIAADLATAEGRQNAINHVYEQSKGTLDGLVCCAGLGVTAPNCGLIVEVNYFGVTSLVTGLYDALAQGTQPSVVVIGSVAANQQVATPHPMALAMLDNDEALATQLANEDQQAHIAYAASKYAVTSWCRQTAVNWGPKGIRVNIIAPGAVETPLHQASKDDARYGEAVRNFVAPIGRNSEAAEIASVVSFLQSKQASFIHGSVIFVDGGMDAMMRANTF</sequence>
<dbReference type="Pfam" id="PF13561">
    <property type="entry name" value="adh_short_C2"/>
    <property type="match status" value="1"/>
</dbReference>
<evidence type="ECO:0000313" key="3">
    <source>
        <dbReference type="Proteomes" id="UP000002608"/>
    </source>
</evidence>
<keyword evidence="3" id="KW-1185">Reference proteome</keyword>
<dbReference type="GO" id="GO:0016616">
    <property type="term" value="F:oxidoreductase activity, acting on the CH-OH group of donors, NAD or NADP as acceptor"/>
    <property type="evidence" value="ECO:0007669"/>
    <property type="project" value="TreeGrafter"/>
</dbReference>
<dbReference type="OrthoDB" id="20590at2"/>
<comment type="similarity">
    <text evidence="1">Belongs to the short-chain dehydrogenases/reductases (SDR) family.</text>
</comment>
<dbReference type="RefSeq" id="WP_012155350.1">
    <property type="nucleotide sequence ID" value="NC_009901.1"/>
</dbReference>